<dbReference type="Pfam" id="PF00078">
    <property type="entry name" value="RVT_1"/>
    <property type="match status" value="1"/>
</dbReference>
<dbReference type="CDD" id="cd01647">
    <property type="entry name" value="RT_LTR"/>
    <property type="match status" value="1"/>
</dbReference>
<protein>
    <submittedName>
        <fullName evidence="2">S2-RNase</fullName>
    </submittedName>
</protein>
<accession>A0A5N5GSB8</accession>
<dbReference type="InterPro" id="IPR043128">
    <property type="entry name" value="Rev_trsase/Diguanyl_cyclase"/>
</dbReference>
<dbReference type="Gene3D" id="3.10.10.10">
    <property type="entry name" value="HIV Type 1 Reverse Transcriptase, subunit A, domain 1"/>
    <property type="match status" value="1"/>
</dbReference>
<dbReference type="EMBL" id="SMOL01000401">
    <property type="protein sequence ID" value="KAB2617563.1"/>
    <property type="molecule type" value="Genomic_DNA"/>
</dbReference>
<dbReference type="AlphaFoldDB" id="A0A5N5GSB8"/>
<organism evidence="2 3">
    <name type="scientific">Pyrus ussuriensis x Pyrus communis</name>
    <dbReference type="NCBI Taxonomy" id="2448454"/>
    <lineage>
        <taxon>Eukaryota</taxon>
        <taxon>Viridiplantae</taxon>
        <taxon>Streptophyta</taxon>
        <taxon>Embryophyta</taxon>
        <taxon>Tracheophyta</taxon>
        <taxon>Spermatophyta</taxon>
        <taxon>Magnoliopsida</taxon>
        <taxon>eudicotyledons</taxon>
        <taxon>Gunneridae</taxon>
        <taxon>Pentapetalae</taxon>
        <taxon>rosids</taxon>
        <taxon>fabids</taxon>
        <taxon>Rosales</taxon>
        <taxon>Rosaceae</taxon>
        <taxon>Amygdaloideae</taxon>
        <taxon>Maleae</taxon>
        <taxon>Pyrus</taxon>
    </lineage>
</organism>
<dbReference type="PANTHER" id="PTHR24559">
    <property type="entry name" value="TRANSPOSON TY3-I GAG-POL POLYPROTEIN"/>
    <property type="match status" value="1"/>
</dbReference>
<dbReference type="SUPFAM" id="SSF56672">
    <property type="entry name" value="DNA/RNA polymerases"/>
    <property type="match status" value="1"/>
</dbReference>
<dbReference type="Proteomes" id="UP000327157">
    <property type="component" value="Chromosome 15"/>
</dbReference>
<dbReference type="InterPro" id="IPR053134">
    <property type="entry name" value="RNA-dir_DNA_polymerase"/>
</dbReference>
<evidence type="ECO:0000259" key="1">
    <source>
        <dbReference type="Pfam" id="PF00078"/>
    </source>
</evidence>
<evidence type="ECO:0000313" key="2">
    <source>
        <dbReference type="EMBL" id="KAB2617563.1"/>
    </source>
</evidence>
<name>A0A5N5GSB8_9ROSA</name>
<sequence>MGHKAHMNSLKVLTASKTSKNVKFEKVPHGGRNQLHWRSKKEYRILRRAQEDIVMIPTPRWSLEPICFGTISPERKMPSPLLVDTLCKQIMLAFFIVDITSTYGALLGRDWIHQSLSVPSTLHQQMVEAESQPFLPTANVAEASFYNYSIGIVQCLRVDKNGRPTKNKKERTKPEDLLEIPELVEFLCAELDKPSPKVQDPIETIDLGTQGDPRPIQISGMLEVEVRAKIVSLPHEFKNCFAWHYTKMLGLDSTLAEHRMLIKKGYKPVKQAPWRMSKEIEEQVKKGIKRLVKAGFIRPTKYVEWLANIVPVLKVITNAIQCCVDYRNINGATPKDEYPMPMVDLSIDAVAKHKVLSFMDGNAGCNQIKMTKEDIHKAAFRCPGHVGAYEYLVMSFGLKVFGTTYKRTMNAIFHDLISHSMEHQESQEEIINILGTFKVANVTSERTATGTTPYALTFEQDDVLPMEINYGKQCYLWELKLEALGSGVRLRRVLSLLTKY</sequence>
<reference evidence="2 3" key="1">
    <citation type="submission" date="2019-09" db="EMBL/GenBank/DDBJ databases">
        <authorList>
            <person name="Ou C."/>
        </authorList>
    </citation>
    <scope>NUCLEOTIDE SEQUENCE [LARGE SCALE GENOMIC DNA]</scope>
    <source>
        <strain evidence="2">S2</strain>
        <tissue evidence="2">Leaf</tissue>
    </source>
</reference>
<evidence type="ECO:0000313" key="3">
    <source>
        <dbReference type="Proteomes" id="UP000327157"/>
    </source>
</evidence>
<dbReference type="InterPro" id="IPR000477">
    <property type="entry name" value="RT_dom"/>
</dbReference>
<proteinExistence type="predicted"/>
<gene>
    <name evidence="2" type="ORF">D8674_013432</name>
</gene>
<reference evidence="3" key="2">
    <citation type="submission" date="2019-10" db="EMBL/GenBank/DDBJ databases">
        <title>A de novo genome assembly of a pear dwarfing rootstock.</title>
        <authorList>
            <person name="Wang F."/>
            <person name="Wang J."/>
            <person name="Li S."/>
            <person name="Zhang Y."/>
            <person name="Fang M."/>
            <person name="Ma L."/>
            <person name="Zhao Y."/>
            <person name="Jiang S."/>
        </authorList>
    </citation>
    <scope>NUCLEOTIDE SEQUENCE [LARGE SCALE GENOMIC DNA]</scope>
</reference>
<dbReference type="PANTHER" id="PTHR24559:SF439">
    <property type="entry name" value="RETROTRANSPOSON, UNCLASSIFIED-LIKE PROTEIN"/>
    <property type="match status" value="1"/>
</dbReference>
<dbReference type="OrthoDB" id="1928766at2759"/>
<dbReference type="Gene3D" id="3.30.70.270">
    <property type="match status" value="1"/>
</dbReference>
<comment type="caution">
    <text evidence="2">The sequence shown here is derived from an EMBL/GenBank/DDBJ whole genome shotgun (WGS) entry which is preliminary data.</text>
</comment>
<reference evidence="2 3" key="3">
    <citation type="submission" date="2019-11" db="EMBL/GenBank/DDBJ databases">
        <title>A de novo genome assembly of a pear dwarfing rootstock.</title>
        <authorList>
            <person name="Wang F."/>
            <person name="Wang J."/>
            <person name="Li S."/>
            <person name="Zhang Y."/>
            <person name="Fang M."/>
            <person name="Ma L."/>
            <person name="Zhao Y."/>
            <person name="Jiang S."/>
        </authorList>
    </citation>
    <scope>NUCLEOTIDE SEQUENCE [LARGE SCALE GENOMIC DNA]</scope>
    <source>
        <strain evidence="2">S2</strain>
        <tissue evidence="2">Leaf</tissue>
    </source>
</reference>
<keyword evidence="3" id="KW-1185">Reference proteome</keyword>
<dbReference type="InterPro" id="IPR043502">
    <property type="entry name" value="DNA/RNA_pol_sf"/>
</dbReference>
<feature type="domain" description="Reverse transcriptase" evidence="1">
    <location>
        <begin position="321"/>
        <end position="419"/>
    </location>
</feature>